<evidence type="ECO:0000313" key="10">
    <source>
        <dbReference type="EMBL" id="KAL3660981.1"/>
    </source>
</evidence>
<proteinExistence type="predicted"/>
<protein>
    <recommendedName>
        <fullName evidence="9">CAP-Gly domain-containing protein</fullName>
    </recommendedName>
</protein>
<feature type="compositionally biased region" description="Low complexity" evidence="8">
    <location>
        <begin position="176"/>
        <end position="186"/>
    </location>
</feature>
<dbReference type="Proteomes" id="UP001632037">
    <property type="component" value="Unassembled WGS sequence"/>
</dbReference>
<dbReference type="EMBL" id="JBIMZQ010000038">
    <property type="protein sequence ID" value="KAL3660981.1"/>
    <property type="molecule type" value="Genomic_DNA"/>
</dbReference>
<keyword evidence="6" id="KW-0206">Cytoskeleton</keyword>
<dbReference type="Pfam" id="PF01302">
    <property type="entry name" value="CAP_GLY"/>
    <property type="match status" value="1"/>
</dbReference>
<dbReference type="SMART" id="SM01052">
    <property type="entry name" value="CAP_GLY"/>
    <property type="match status" value="1"/>
</dbReference>
<feature type="compositionally biased region" description="Low complexity" evidence="8">
    <location>
        <begin position="514"/>
        <end position="540"/>
    </location>
</feature>
<comment type="subcellular location">
    <subcellularLocation>
        <location evidence="1">Cytoplasm</location>
        <location evidence="1">Cytoskeleton</location>
        <location evidence="1">Spindle</location>
    </subcellularLocation>
</comment>
<name>A0ABD3F385_9STRA</name>
<evidence type="ECO:0000256" key="6">
    <source>
        <dbReference type="ARBA" id="ARBA00023212"/>
    </source>
</evidence>
<feature type="compositionally biased region" description="Polar residues" evidence="8">
    <location>
        <begin position="371"/>
        <end position="380"/>
    </location>
</feature>
<reference evidence="10 11" key="1">
    <citation type="submission" date="2024-09" db="EMBL/GenBank/DDBJ databases">
        <title>Genome sequencing and assembly of Phytophthora oleae, isolate VK10A, causative agent of rot of olive drupes.</title>
        <authorList>
            <person name="Conti Taguali S."/>
            <person name="Riolo M."/>
            <person name="La Spada F."/>
            <person name="Cacciola S.O."/>
            <person name="Dionisio G."/>
        </authorList>
    </citation>
    <scope>NUCLEOTIDE SEQUENCE [LARGE SCALE GENOMIC DNA]</scope>
    <source>
        <strain evidence="10 11">VK10A</strain>
    </source>
</reference>
<dbReference type="InterPro" id="IPR036859">
    <property type="entry name" value="CAP-Gly_dom_sf"/>
</dbReference>
<dbReference type="GO" id="GO:0030286">
    <property type="term" value="C:dynein complex"/>
    <property type="evidence" value="ECO:0007669"/>
    <property type="project" value="UniProtKB-KW"/>
</dbReference>
<dbReference type="SUPFAM" id="SSF74924">
    <property type="entry name" value="Cap-Gly domain"/>
    <property type="match status" value="1"/>
</dbReference>
<feature type="compositionally biased region" description="Low complexity" evidence="8">
    <location>
        <begin position="391"/>
        <end position="413"/>
    </location>
</feature>
<evidence type="ECO:0000313" key="11">
    <source>
        <dbReference type="Proteomes" id="UP001632037"/>
    </source>
</evidence>
<evidence type="ECO:0000256" key="7">
    <source>
        <dbReference type="SAM" id="Coils"/>
    </source>
</evidence>
<evidence type="ECO:0000256" key="8">
    <source>
        <dbReference type="SAM" id="MobiDB-lite"/>
    </source>
</evidence>
<evidence type="ECO:0000256" key="3">
    <source>
        <dbReference type="ARBA" id="ARBA00022701"/>
    </source>
</evidence>
<feature type="region of interest" description="Disordered" evidence="8">
    <location>
        <begin position="95"/>
        <end position="121"/>
    </location>
</feature>
<accession>A0ABD3F385</accession>
<evidence type="ECO:0000256" key="2">
    <source>
        <dbReference type="ARBA" id="ARBA00022490"/>
    </source>
</evidence>
<feature type="region of interest" description="Disordered" evidence="8">
    <location>
        <begin position="162"/>
        <end position="255"/>
    </location>
</feature>
<dbReference type="PROSITE" id="PS50245">
    <property type="entry name" value="CAP_GLY_2"/>
    <property type="match status" value="1"/>
</dbReference>
<gene>
    <name evidence="10" type="ORF">V7S43_013996</name>
</gene>
<keyword evidence="11" id="KW-1185">Reference proteome</keyword>
<evidence type="ECO:0000256" key="1">
    <source>
        <dbReference type="ARBA" id="ARBA00004186"/>
    </source>
</evidence>
<dbReference type="InterPro" id="IPR000938">
    <property type="entry name" value="CAP-Gly_domain"/>
</dbReference>
<evidence type="ECO:0000256" key="5">
    <source>
        <dbReference type="ARBA" id="ARBA00023054"/>
    </source>
</evidence>
<evidence type="ECO:0000259" key="9">
    <source>
        <dbReference type="PROSITE" id="PS50245"/>
    </source>
</evidence>
<feature type="region of interest" description="Disordered" evidence="8">
    <location>
        <begin position="298"/>
        <end position="540"/>
    </location>
</feature>
<feature type="compositionally biased region" description="Low complexity" evidence="8">
    <location>
        <begin position="107"/>
        <end position="120"/>
    </location>
</feature>
<dbReference type="Gene3D" id="2.30.30.190">
    <property type="entry name" value="CAP Gly-rich-like domain"/>
    <property type="match status" value="1"/>
</dbReference>
<organism evidence="10 11">
    <name type="scientific">Phytophthora oleae</name>
    <dbReference type="NCBI Taxonomy" id="2107226"/>
    <lineage>
        <taxon>Eukaryota</taxon>
        <taxon>Sar</taxon>
        <taxon>Stramenopiles</taxon>
        <taxon>Oomycota</taxon>
        <taxon>Peronosporomycetes</taxon>
        <taxon>Peronosporales</taxon>
        <taxon>Peronosporaceae</taxon>
        <taxon>Phytophthora</taxon>
    </lineage>
</organism>
<keyword evidence="5 7" id="KW-0175">Coiled coil</keyword>
<feature type="coiled-coil region" evidence="7">
    <location>
        <begin position="592"/>
        <end position="683"/>
    </location>
</feature>
<keyword evidence="4" id="KW-0243">Dynein</keyword>
<feature type="domain" description="CAP-Gly" evidence="9">
    <location>
        <begin position="44"/>
        <end position="86"/>
    </location>
</feature>
<feature type="compositionally biased region" description="Low complexity" evidence="8">
    <location>
        <begin position="238"/>
        <end position="248"/>
    </location>
</feature>
<dbReference type="PANTHER" id="PTHR18916:SF6">
    <property type="entry name" value="DYNACTIN SUBUNIT 1"/>
    <property type="match status" value="1"/>
</dbReference>
<keyword evidence="2" id="KW-0963">Cytoplasm</keyword>
<evidence type="ECO:0000256" key="4">
    <source>
        <dbReference type="ARBA" id="ARBA00023017"/>
    </source>
</evidence>
<comment type="caution">
    <text evidence="10">The sequence shown here is derived from an EMBL/GenBank/DDBJ whole genome shotgun (WGS) entry which is preliminary data.</text>
</comment>
<dbReference type="GO" id="GO:0005874">
    <property type="term" value="C:microtubule"/>
    <property type="evidence" value="ECO:0007669"/>
    <property type="project" value="UniProtKB-KW"/>
</dbReference>
<dbReference type="AlphaFoldDB" id="A0ABD3F385"/>
<sequence>MASSIPRPRASITSGQGLSPVMKVPLGSRVVLSRRRNGAIRYVGKLVNESGEWYGVALDEAKGDNDGAKGKERYFYCPTNHGVFVRRKEIYSVKESGNVPKGPPSPVTDDSSSCSSNVSTEQQGEAYGIVHPLPLNTDNAASPLMKTFKGFRKQLDFISLKTVGPGRSREATPVASPTSSSPSSPTGRSGLKPPSPFRRFSSFSQGLPSEGGPGSPTSKSIAASTDDRKRQSPRPSPVRRVSSFVSPSEDCEDFTRPVETTANRFSSFHYPATIHFPATEEGTEELPSPIENECPVTTEAAASDSLTPSILDESDGLEGNTLPKNYAPSPGPDFNLQSDSRADRTNTFRVPPIDMSALTAVSAAKAESPRCSPNATSEHSPTSERTHSFRRSSSFRTSDPPSPETSPSRRSNSFAALSFDQIDVFDDTSDEGRGSPLNGLISSPRDDISEASISSAPEPRVVAKSALKSPRELTTVESLSPDRKLTEDEAGSGERPLFFRRMNIGRSPMERRSSYSSFSNSSSSPPRSPTASSSATASRISRVTELEKEISAMRSSHENIVAVLRATNKQHAANVLELRAQVAALTEGNLWLERQLTAKGELVRELRELEKQNQRDSVSVGEVEKILELKDAQIQTLEREMNQLRQRLARLESDKDSQLYQQFQHYESRRERDEKRINGLRKEVLAMCNERLELQSEVRDLKEMSLRFF</sequence>
<keyword evidence="3" id="KW-0493">Microtubule</keyword>
<dbReference type="PANTHER" id="PTHR18916">
    <property type="entry name" value="DYNACTIN 1-RELATED MICROTUBULE-BINDING"/>
    <property type="match status" value="1"/>
</dbReference>
<dbReference type="GO" id="GO:0005819">
    <property type="term" value="C:spindle"/>
    <property type="evidence" value="ECO:0007669"/>
    <property type="project" value="UniProtKB-SubCell"/>
</dbReference>